<dbReference type="EMBL" id="JBIPKE010000012">
    <property type="protein sequence ID" value="MFH6982608.1"/>
    <property type="molecule type" value="Genomic_DNA"/>
</dbReference>
<evidence type="ECO:0000313" key="1">
    <source>
        <dbReference type="EMBL" id="MFH6982608.1"/>
    </source>
</evidence>
<dbReference type="Proteomes" id="UP001610063">
    <property type="component" value="Unassembled WGS sequence"/>
</dbReference>
<dbReference type="GO" id="GO:0003677">
    <property type="term" value="F:DNA binding"/>
    <property type="evidence" value="ECO:0007669"/>
    <property type="project" value="UniProtKB-KW"/>
</dbReference>
<protein>
    <submittedName>
        <fullName evidence="1">ComEA family DNA-binding protein</fullName>
    </submittedName>
</protein>
<comment type="caution">
    <text evidence="1">The sequence shown here is derived from an EMBL/GenBank/DDBJ whole genome shotgun (WGS) entry which is preliminary data.</text>
</comment>
<accession>A0ABW7N4U7</accession>
<gene>
    <name evidence="1" type="ORF">ACHKAR_04115</name>
</gene>
<dbReference type="InterPro" id="IPR010994">
    <property type="entry name" value="RuvA_2-like"/>
</dbReference>
<organism evidence="1 2">
    <name type="scientific">Marinoscillum luteum</name>
    <dbReference type="NCBI Taxonomy" id="861051"/>
    <lineage>
        <taxon>Bacteria</taxon>
        <taxon>Pseudomonadati</taxon>
        <taxon>Bacteroidota</taxon>
        <taxon>Cytophagia</taxon>
        <taxon>Cytophagales</taxon>
        <taxon>Reichenbachiellaceae</taxon>
        <taxon>Marinoscillum</taxon>
    </lineage>
</organism>
<reference evidence="1 2" key="1">
    <citation type="journal article" date="2013" name="Int. J. Syst. Evol. Microbiol.">
        <title>Marinoscillum luteum sp. nov., isolated from marine sediment.</title>
        <authorList>
            <person name="Cha I.T."/>
            <person name="Park S.J."/>
            <person name="Kim S.J."/>
            <person name="Kim J.G."/>
            <person name="Jung M.Y."/>
            <person name="Shin K.S."/>
            <person name="Kwon K.K."/>
            <person name="Yang S.H."/>
            <person name="Seo Y.S."/>
            <person name="Rhee S.K."/>
        </authorList>
    </citation>
    <scope>NUCLEOTIDE SEQUENCE [LARGE SCALE GENOMIC DNA]</scope>
    <source>
        <strain evidence="1 2">KCTC 23939</strain>
    </source>
</reference>
<evidence type="ECO:0000313" key="2">
    <source>
        <dbReference type="Proteomes" id="UP001610063"/>
    </source>
</evidence>
<dbReference type="SUPFAM" id="SSF47781">
    <property type="entry name" value="RuvA domain 2-like"/>
    <property type="match status" value="1"/>
</dbReference>
<keyword evidence="1" id="KW-0238">DNA-binding</keyword>
<proteinExistence type="predicted"/>
<dbReference type="RefSeq" id="WP_395416295.1">
    <property type="nucleotide sequence ID" value="NZ_JBIPKE010000012.1"/>
</dbReference>
<keyword evidence="2" id="KW-1185">Reference proteome</keyword>
<name>A0ABW7N4U7_9BACT</name>
<sequence>MKEVLIIGLIGLTLFTQAQVRSEIDLEDFAERRFQIQDDDINYEDLYESLLLYYTNPINLNRATRADLASLSILSPIQLNAFFNYIDKRGKLISLYELQAIPELDMATIRDLLPFVTVTETADGRPLPQRILTEENNYLLLRYSRTLETEEGYRREDGSGYQGDQNTLYGRFRVSHPDDFSLGITFEKDAGEAFAVKPDQKQYGFDFYSFHFLLENKGRMKTLAIGDYQMQFGQGLVLGSGFGAGKGAETVNTIKRSTVGIRPYSSVLESGYFRGAATTLSFGQLEATVFGSTLLQDGNLRTDSTYSNFEEFVNSIQATGFHRTQNELGGKNTLREISTGFALDYTMGPGLSFGATGLLSTFSRPLQKKPNNYNQYEFTGDQNLIGSLYASYNWQNFIFFSEVAQSQSGGIGAVGGLLASLTPKLDFSWMVRNYDKNYHSFYGNAFSESSRNINETGVYWGLMYKPSRKYQLAAYFDKFSFPWLKFRVDAPSEGYEYLGRFTYKPSRSVQMYAQFRQENKELSISSEDGNLSQLTQTIKQSYIFNIDYAIGRTFSFKSRVQGSNYEQENIKTHGIALVQDVNLSFWKMKLSSRFALFETEDFNNRQYLYERNVLYAFSIPAYNGTGFRSYLLLQYTASKSLSFWARYARFEYPDQDAVGSGLQDVAGSTRSELRLMIRYKFRN</sequence>